<protein>
    <recommendedName>
        <fullName evidence="2">BTB domain-containing protein</fullName>
    </recommendedName>
</protein>
<gene>
    <name evidence="3" type="ORF">TWF730_003682</name>
</gene>
<comment type="caution">
    <text evidence="3">The sequence shown here is derived from an EMBL/GenBank/DDBJ whole genome shotgun (WGS) entry which is preliminary data.</text>
</comment>
<dbReference type="PANTHER" id="PTHR47843">
    <property type="entry name" value="BTB DOMAIN-CONTAINING PROTEIN-RELATED"/>
    <property type="match status" value="1"/>
</dbReference>
<dbReference type="InterPro" id="IPR011333">
    <property type="entry name" value="SKP1/BTB/POZ_sf"/>
</dbReference>
<organism evidence="3 4">
    <name type="scientific">Orbilia blumenaviensis</name>
    <dbReference type="NCBI Taxonomy" id="1796055"/>
    <lineage>
        <taxon>Eukaryota</taxon>
        <taxon>Fungi</taxon>
        <taxon>Dikarya</taxon>
        <taxon>Ascomycota</taxon>
        <taxon>Pezizomycotina</taxon>
        <taxon>Orbiliomycetes</taxon>
        <taxon>Orbiliales</taxon>
        <taxon>Orbiliaceae</taxon>
        <taxon>Orbilia</taxon>
    </lineage>
</organism>
<dbReference type="CDD" id="cd18186">
    <property type="entry name" value="BTB_POZ_ZBTB_KLHL-like"/>
    <property type="match status" value="2"/>
</dbReference>
<evidence type="ECO:0000313" key="4">
    <source>
        <dbReference type="Proteomes" id="UP001373714"/>
    </source>
</evidence>
<evidence type="ECO:0000259" key="2">
    <source>
        <dbReference type="PROSITE" id="PS50097"/>
    </source>
</evidence>
<accession>A0AAV9U6Z1</accession>
<feature type="region of interest" description="Disordered" evidence="1">
    <location>
        <begin position="421"/>
        <end position="459"/>
    </location>
</feature>
<evidence type="ECO:0000313" key="3">
    <source>
        <dbReference type="EMBL" id="KAK6334468.1"/>
    </source>
</evidence>
<feature type="domain" description="BTB" evidence="2">
    <location>
        <begin position="285"/>
        <end position="347"/>
    </location>
</feature>
<dbReference type="PROSITE" id="PS50097">
    <property type="entry name" value="BTB"/>
    <property type="match status" value="2"/>
</dbReference>
<dbReference type="SUPFAM" id="SSF54695">
    <property type="entry name" value="POZ domain"/>
    <property type="match status" value="2"/>
</dbReference>
<dbReference type="PANTHER" id="PTHR47843:SF2">
    <property type="entry name" value="BTB DOMAIN-CONTAINING PROTEIN"/>
    <property type="match status" value="1"/>
</dbReference>
<keyword evidence="4" id="KW-1185">Reference proteome</keyword>
<dbReference type="Pfam" id="PF00651">
    <property type="entry name" value="BTB"/>
    <property type="match status" value="1"/>
</dbReference>
<evidence type="ECO:0000256" key="1">
    <source>
        <dbReference type="SAM" id="MobiDB-lite"/>
    </source>
</evidence>
<feature type="domain" description="BTB" evidence="2">
    <location>
        <begin position="34"/>
        <end position="102"/>
    </location>
</feature>
<name>A0AAV9U6Z1_9PEZI</name>
<dbReference type="AlphaFoldDB" id="A0AAV9U6Z1"/>
<proteinExistence type="predicted"/>
<dbReference type="Gene3D" id="3.30.710.10">
    <property type="entry name" value="Potassium Channel Kv1.1, Chain A"/>
    <property type="match status" value="2"/>
</dbReference>
<dbReference type="Proteomes" id="UP001373714">
    <property type="component" value="Unassembled WGS sequence"/>
</dbReference>
<reference evidence="3 4" key="1">
    <citation type="submission" date="2019-10" db="EMBL/GenBank/DDBJ databases">
        <authorList>
            <person name="Palmer J.M."/>
        </authorList>
    </citation>
    <scope>NUCLEOTIDE SEQUENCE [LARGE SCALE GENOMIC DNA]</scope>
    <source>
        <strain evidence="3 4">TWF730</strain>
    </source>
</reference>
<dbReference type="InterPro" id="IPR000210">
    <property type="entry name" value="BTB/POZ_dom"/>
</dbReference>
<sequence>MLVLIPSSAHPSSYPINLLSPVGERNVHSLFMSETILVHVGPSHARFNVHIDLICRASPYFKELLSVSPKPESICLDGEHFNLDAFESFLEYCYLGKYIGAKPTNSWVLLRHAQVYALGEKLGCGDIKNLAVQEASKWYHDQKNAIDISDFIQSVRVIYDCEYADEFAEVGSVFSITPLELENPAGTYEVIGNRFRAILAYTAAVYLNELKENDEFMRVHYDIPAFNTDMMLFLQDRTSILAGGDYSAAVSQFELVPCKYQKDGLPVLEIKTETLLKFSRRLNGGTILVYVGEKAEEFELHTSVVECSDYFRRLVASEMREGLEGTVKLESEVDTPAAFDKFVQYCYFQEYLCGESWDNSLVQHAGVYVLAERLGCLGLKSLALRKATQACRVSDSTKSKIFISSIPAVAEIIYENTYDDSGGQRLRNPKGNNTQTTTKGSEKTTRPPGAAEAEKRKEPKKVSDDFRVLLALYTSTSISKLRQLAPFLSTHRQFPEFARDIMLLASPANKV</sequence>
<dbReference type="EMBL" id="JAVHNS010000015">
    <property type="protein sequence ID" value="KAK6334468.1"/>
    <property type="molecule type" value="Genomic_DNA"/>
</dbReference>